<proteinExistence type="predicted"/>
<accession>A0A2K5L9N0</accession>
<dbReference type="Ensembl" id="ENSCATT00000033625.1">
    <property type="protein sequence ID" value="ENSCATP00000009663.1"/>
    <property type="gene ID" value="ENSCATG00000028998.1"/>
</dbReference>
<name>A0A2K5L9N0_CERAT</name>
<feature type="compositionally biased region" description="Basic and acidic residues" evidence="1">
    <location>
        <begin position="1"/>
        <end position="23"/>
    </location>
</feature>
<evidence type="ECO:0000256" key="1">
    <source>
        <dbReference type="SAM" id="MobiDB-lite"/>
    </source>
</evidence>
<feature type="compositionally biased region" description="Polar residues" evidence="1">
    <location>
        <begin position="43"/>
        <end position="57"/>
    </location>
</feature>
<reference evidence="2" key="2">
    <citation type="submission" date="2025-09" db="UniProtKB">
        <authorList>
            <consortium name="Ensembl"/>
        </authorList>
    </citation>
    <scope>IDENTIFICATION</scope>
</reference>
<dbReference type="OMA" id="MKAPVKE"/>
<protein>
    <submittedName>
        <fullName evidence="2">Uncharacterized protein</fullName>
    </submittedName>
</protein>
<sequence>MKAPVKKEAGGGESRKNDPESKLLDPLLERGAPPGREALIPRSSATHRPSWQSQQLRSTTPLLPSLPTLPSLSLPTLPSLSLPSTPTLLLPQLWAARPSPPASWSSLLRWF</sequence>
<organism evidence="2 3">
    <name type="scientific">Cercocebus atys</name>
    <name type="common">Sooty mangabey</name>
    <name type="synonym">Cercocebus torquatus atys</name>
    <dbReference type="NCBI Taxonomy" id="9531"/>
    <lineage>
        <taxon>Eukaryota</taxon>
        <taxon>Metazoa</taxon>
        <taxon>Chordata</taxon>
        <taxon>Craniata</taxon>
        <taxon>Vertebrata</taxon>
        <taxon>Euteleostomi</taxon>
        <taxon>Mammalia</taxon>
        <taxon>Eutheria</taxon>
        <taxon>Euarchontoglires</taxon>
        <taxon>Primates</taxon>
        <taxon>Haplorrhini</taxon>
        <taxon>Catarrhini</taxon>
        <taxon>Cercopithecidae</taxon>
        <taxon>Cercopithecinae</taxon>
        <taxon>Cercocebus</taxon>
    </lineage>
</organism>
<evidence type="ECO:0000313" key="2">
    <source>
        <dbReference type="Ensembl" id="ENSCATP00000009663.1"/>
    </source>
</evidence>
<reference evidence="2" key="1">
    <citation type="submission" date="2025-08" db="UniProtKB">
        <authorList>
            <consortium name="Ensembl"/>
        </authorList>
    </citation>
    <scope>IDENTIFICATION</scope>
</reference>
<feature type="region of interest" description="Disordered" evidence="1">
    <location>
        <begin position="1"/>
        <end position="68"/>
    </location>
</feature>
<feature type="compositionally biased region" description="Low complexity" evidence="1">
    <location>
        <begin position="58"/>
        <end position="68"/>
    </location>
</feature>
<dbReference type="AlphaFoldDB" id="A0A2K5L9N0"/>
<dbReference type="Proteomes" id="UP000233060">
    <property type="component" value="Unassembled WGS sequence"/>
</dbReference>
<keyword evidence="3" id="KW-1185">Reference proteome</keyword>
<dbReference type="GeneTree" id="ENSGT00910000147467"/>
<evidence type="ECO:0000313" key="3">
    <source>
        <dbReference type="Proteomes" id="UP000233060"/>
    </source>
</evidence>